<dbReference type="PANTHER" id="PTHR46491">
    <property type="entry name" value="CDGSH IRON SULFUR DOMAIN PROTEIN HOMOLOG"/>
    <property type="match status" value="1"/>
</dbReference>
<comment type="cofactor">
    <cofactor evidence="5">
        <name>[2Fe-2S] cluster</name>
        <dbReference type="ChEBI" id="CHEBI:190135"/>
    </cofactor>
</comment>
<dbReference type="GO" id="GO:0051537">
    <property type="term" value="F:2 iron, 2 sulfur cluster binding"/>
    <property type="evidence" value="ECO:0007669"/>
    <property type="project" value="UniProtKB-KW"/>
</dbReference>
<evidence type="ECO:0000256" key="6">
    <source>
        <dbReference type="SAM" id="MobiDB-lite"/>
    </source>
</evidence>
<dbReference type="InterPro" id="IPR042216">
    <property type="entry name" value="MitoNEET_CISD"/>
</dbReference>
<sequence>MLRGIFISTLRLLNSNSPNNSPLSTAAAVNDISSLKLPVVAQAGPYKVTLEEGKRYSWCTCGLSEKQPFCDGKHKGSGMKSLKFEATPEMCKEVYLCGCKQTANPPFCDGSHSKCEVTSSSSQTSPSSGGTSQTSTEGDH</sequence>
<evidence type="ECO:0000313" key="9">
    <source>
        <dbReference type="Proteomes" id="UP000444721"/>
    </source>
</evidence>
<dbReference type="InterPro" id="IPR018967">
    <property type="entry name" value="FeS-contain_CDGSH-typ"/>
</dbReference>
<gene>
    <name evidence="8" type="ORF">FDP41_003010</name>
</gene>
<dbReference type="EMBL" id="VFQX01000033">
    <property type="protein sequence ID" value="KAF0977688.1"/>
    <property type="molecule type" value="Genomic_DNA"/>
</dbReference>
<comment type="caution">
    <text evidence="8">The sequence shown here is derived from an EMBL/GenBank/DDBJ whole genome shotgun (WGS) entry which is preliminary data.</text>
</comment>
<dbReference type="AlphaFoldDB" id="A0A6A5BUS7"/>
<evidence type="ECO:0000256" key="2">
    <source>
        <dbReference type="ARBA" id="ARBA00022723"/>
    </source>
</evidence>
<dbReference type="InterPro" id="IPR052950">
    <property type="entry name" value="CISD"/>
</dbReference>
<feature type="domain" description="Iron-binding zinc finger CDGSH type" evidence="7">
    <location>
        <begin position="43"/>
        <end position="80"/>
    </location>
</feature>
<dbReference type="PANTHER" id="PTHR46491:SF3">
    <property type="entry name" value="CDGSH IRON-SULFUR DOMAIN-CONTAINING PROTEIN 3, MITOCHONDRIAL"/>
    <property type="match status" value="1"/>
</dbReference>
<protein>
    <recommendedName>
        <fullName evidence="7">Iron-binding zinc finger CDGSH type domain-containing protein</fullName>
    </recommendedName>
</protein>
<proteinExistence type="predicted"/>
<evidence type="ECO:0000256" key="5">
    <source>
        <dbReference type="ARBA" id="ARBA00034078"/>
    </source>
</evidence>
<feature type="region of interest" description="Disordered" evidence="6">
    <location>
        <begin position="110"/>
        <end position="140"/>
    </location>
</feature>
<feature type="compositionally biased region" description="Low complexity" evidence="6">
    <location>
        <begin position="118"/>
        <end position="140"/>
    </location>
</feature>
<accession>A0A6A5BUS7</accession>
<reference evidence="8 9" key="1">
    <citation type="journal article" date="2019" name="Sci. Rep.">
        <title>Nanopore sequencing improves the draft genome of the human pathogenic amoeba Naegleria fowleri.</title>
        <authorList>
            <person name="Liechti N."/>
            <person name="Schurch N."/>
            <person name="Bruggmann R."/>
            <person name="Wittwer M."/>
        </authorList>
    </citation>
    <scope>NUCLEOTIDE SEQUENCE [LARGE SCALE GENOMIC DNA]</scope>
    <source>
        <strain evidence="8 9">ATCC 30894</strain>
    </source>
</reference>
<evidence type="ECO:0000313" key="8">
    <source>
        <dbReference type="EMBL" id="KAF0977688.1"/>
    </source>
</evidence>
<dbReference type="RefSeq" id="XP_044562401.1">
    <property type="nucleotide sequence ID" value="XM_044706268.1"/>
</dbReference>
<evidence type="ECO:0000256" key="1">
    <source>
        <dbReference type="ARBA" id="ARBA00022714"/>
    </source>
</evidence>
<dbReference type="VEuPathDB" id="AmoebaDB:NF0095970"/>
<dbReference type="VEuPathDB" id="AmoebaDB:FDP41_003010"/>
<dbReference type="GO" id="GO:0046872">
    <property type="term" value="F:metal ion binding"/>
    <property type="evidence" value="ECO:0007669"/>
    <property type="project" value="UniProtKB-KW"/>
</dbReference>
<keyword evidence="1" id="KW-0001">2Fe-2S</keyword>
<name>A0A6A5BUS7_NAEFO</name>
<dbReference type="VEuPathDB" id="AmoebaDB:NfTy_058310"/>
<keyword evidence="2" id="KW-0479">Metal-binding</keyword>
<keyword evidence="3" id="KW-0408">Iron</keyword>
<keyword evidence="9" id="KW-1185">Reference proteome</keyword>
<dbReference type="SMART" id="SM00704">
    <property type="entry name" value="ZnF_CDGSH"/>
    <property type="match status" value="2"/>
</dbReference>
<dbReference type="Gene3D" id="3.40.5.90">
    <property type="entry name" value="CDGSH iron-sulfur domain, mitoNEET-type"/>
    <property type="match status" value="2"/>
</dbReference>
<dbReference type="Proteomes" id="UP000444721">
    <property type="component" value="Unassembled WGS sequence"/>
</dbReference>
<dbReference type="GeneID" id="68110228"/>
<feature type="domain" description="Iron-binding zinc finger CDGSH type" evidence="7">
    <location>
        <begin position="83"/>
        <end position="118"/>
    </location>
</feature>
<dbReference type="Pfam" id="PF09360">
    <property type="entry name" value="zf-CDGSH"/>
    <property type="match status" value="2"/>
</dbReference>
<dbReference type="OrthoDB" id="15717at2759"/>
<evidence type="ECO:0000256" key="4">
    <source>
        <dbReference type="ARBA" id="ARBA00023014"/>
    </source>
</evidence>
<evidence type="ECO:0000256" key="3">
    <source>
        <dbReference type="ARBA" id="ARBA00023004"/>
    </source>
</evidence>
<organism evidence="8 9">
    <name type="scientific">Naegleria fowleri</name>
    <name type="common">Brain eating amoeba</name>
    <dbReference type="NCBI Taxonomy" id="5763"/>
    <lineage>
        <taxon>Eukaryota</taxon>
        <taxon>Discoba</taxon>
        <taxon>Heterolobosea</taxon>
        <taxon>Tetramitia</taxon>
        <taxon>Eutetramitia</taxon>
        <taxon>Vahlkampfiidae</taxon>
        <taxon>Naegleria</taxon>
    </lineage>
</organism>
<evidence type="ECO:0000259" key="7">
    <source>
        <dbReference type="SMART" id="SM00704"/>
    </source>
</evidence>
<dbReference type="GO" id="GO:0005739">
    <property type="term" value="C:mitochondrion"/>
    <property type="evidence" value="ECO:0007669"/>
    <property type="project" value="TreeGrafter"/>
</dbReference>
<keyword evidence="4" id="KW-0411">Iron-sulfur</keyword>